<evidence type="ECO:0000256" key="2">
    <source>
        <dbReference type="ARBA" id="ARBA00006357"/>
    </source>
</evidence>
<dbReference type="SMART" id="SM00479">
    <property type="entry name" value="EXOIII"/>
    <property type="match status" value="1"/>
</dbReference>
<evidence type="ECO:0000256" key="7">
    <source>
        <dbReference type="SAM" id="MobiDB-lite"/>
    </source>
</evidence>
<dbReference type="SUPFAM" id="SSF53098">
    <property type="entry name" value="Ribonuclease H-like"/>
    <property type="match status" value="1"/>
</dbReference>
<protein>
    <submittedName>
        <fullName evidence="9">RNA exonuclease</fullName>
    </submittedName>
</protein>
<keyword evidence="4" id="KW-0378">Hydrolase</keyword>
<evidence type="ECO:0000256" key="1">
    <source>
        <dbReference type="ARBA" id="ARBA00004123"/>
    </source>
</evidence>
<accession>A0A3N2PMF9</accession>
<dbReference type="InterPro" id="IPR036397">
    <property type="entry name" value="RNaseH_sf"/>
</dbReference>
<dbReference type="CDD" id="cd06145">
    <property type="entry name" value="REX1_like"/>
    <property type="match status" value="1"/>
</dbReference>
<keyword evidence="10" id="KW-1185">Reference proteome</keyword>
<dbReference type="OrthoDB" id="206335at2759"/>
<dbReference type="GO" id="GO:0005634">
    <property type="term" value="C:nucleus"/>
    <property type="evidence" value="ECO:0007669"/>
    <property type="project" value="UniProtKB-SubCell"/>
</dbReference>
<proteinExistence type="inferred from homology"/>
<dbReference type="STRING" id="1314773.A0A3N2PMF9"/>
<evidence type="ECO:0000313" key="10">
    <source>
        <dbReference type="Proteomes" id="UP000272025"/>
    </source>
</evidence>
<evidence type="ECO:0000256" key="6">
    <source>
        <dbReference type="ARBA" id="ARBA00023242"/>
    </source>
</evidence>
<evidence type="ECO:0000259" key="8">
    <source>
        <dbReference type="SMART" id="SM00479"/>
    </source>
</evidence>
<sequence>MAGAMLRTYLRTYLRAFIAKKQNAKKRARLEAEAFAAAEAATAALAPGGLADTIGQLQVAVAVESEQNEQNEQKNDAVIGQEENLAGPGASSPDVSSSTSQSSGALKRAAPHDEQEDDGGGWQKVERASKKAKKIPRDGSNSYPAISFFSAAKLYSKINIAQLRDLILYIFADGPAPQWVAVQHRPQFRKIVVVTVPGLEEAMFTEKVNFDTYNSTPPKDENRSITSPDDFYPRLLKSEWLPDVLKPFVDMFPHLWPVRAPGDDKHMKLHSPLGTFLTAPLPKDKAKGVKAAKEPHGWKNERTRITEYLASEEELESNGHLLHPALIQDPDRRAAFQPPQGWVATRVESLEDAQVPEEEVEQGSVTAGRDCLALDCEMCMTGEDEYSLTRISVLAWSGEIIMDELVKPEKPITNYVTHFSGITEAMLAPVTITLQDIQARLLDLITPRTILIGHSLESDLKALRLSHPFIVDTSLIYPHPRGPPLKSSLKWLTQKYLHREIQRGGAQGHNPVEDARACLDLVRQKCEKGKLWGTSDAQGENLFRRLARAGTSYKAQAGESALGGLATGKSTAAIDWGEPSKGPGAGATHRIGCKSDEDVVQGVIRAVQGDPDGREIRGGGVDFVWARMRELEAHQGWWNTNRSDQSNSDGGPPSNTDPRNGDGGDTDPALQQHQHQQQQQHQRQQPQLADENDADPRSSLEQCLARLTDRLQRIHAALPKCTAFIVFSGSGDPREMARLQALHAQWKREYNTPGRKWDQLSVKWTDAEDQALRRAVRRAREGIGFVSVK</sequence>
<dbReference type="InterPro" id="IPR047021">
    <property type="entry name" value="REXO1/3/4-like"/>
</dbReference>
<organism evidence="9 10">
    <name type="scientific">Sodiomyces alkalinus (strain CBS 110278 / VKM F-3762 / F11)</name>
    <name type="common">Alkaliphilic filamentous fungus</name>
    <dbReference type="NCBI Taxonomy" id="1314773"/>
    <lineage>
        <taxon>Eukaryota</taxon>
        <taxon>Fungi</taxon>
        <taxon>Dikarya</taxon>
        <taxon>Ascomycota</taxon>
        <taxon>Pezizomycotina</taxon>
        <taxon>Sordariomycetes</taxon>
        <taxon>Hypocreomycetidae</taxon>
        <taxon>Glomerellales</taxon>
        <taxon>Plectosphaerellaceae</taxon>
        <taxon>Sodiomyces</taxon>
    </lineage>
</organism>
<evidence type="ECO:0000256" key="5">
    <source>
        <dbReference type="ARBA" id="ARBA00022839"/>
    </source>
</evidence>
<dbReference type="GO" id="GO:0003676">
    <property type="term" value="F:nucleic acid binding"/>
    <property type="evidence" value="ECO:0007669"/>
    <property type="project" value="InterPro"/>
</dbReference>
<dbReference type="InterPro" id="IPR012337">
    <property type="entry name" value="RNaseH-like_sf"/>
</dbReference>
<feature type="compositionally biased region" description="Polar residues" evidence="7">
    <location>
        <begin position="637"/>
        <end position="658"/>
    </location>
</feature>
<dbReference type="AlphaFoldDB" id="A0A3N2PMF9"/>
<comment type="similarity">
    <text evidence="2">Belongs to the REXO1/REXO3 family.</text>
</comment>
<feature type="region of interest" description="Disordered" evidence="7">
    <location>
        <begin position="573"/>
        <end position="592"/>
    </location>
</feature>
<dbReference type="InterPro" id="IPR034922">
    <property type="entry name" value="REX1-like_exo"/>
</dbReference>
<evidence type="ECO:0000256" key="3">
    <source>
        <dbReference type="ARBA" id="ARBA00022722"/>
    </source>
</evidence>
<dbReference type="PANTHER" id="PTHR12801:SF115">
    <property type="entry name" value="FI18136P1-RELATED"/>
    <property type="match status" value="1"/>
</dbReference>
<keyword evidence="3" id="KW-0540">Nuclease</keyword>
<feature type="region of interest" description="Disordered" evidence="7">
    <location>
        <begin position="636"/>
        <end position="697"/>
    </location>
</feature>
<evidence type="ECO:0000313" key="9">
    <source>
        <dbReference type="EMBL" id="ROT35610.1"/>
    </source>
</evidence>
<dbReference type="InterPro" id="IPR013520">
    <property type="entry name" value="Ribonucl_H"/>
</dbReference>
<dbReference type="RefSeq" id="XP_028463416.1">
    <property type="nucleotide sequence ID" value="XM_028612704.1"/>
</dbReference>
<dbReference type="EMBL" id="ML119061">
    <property type="protein sequence ID" value="ROT35610.1"/>
    <property type="molecule type" value="Genomic_DNA"/>
</dbReference>
<gene>
    <name evidence="9" type="ORF">SODALDRAFT_337541</name>
</gene>
<dbReference type="GeneID" id="39581182"/>
<name>A0A3N2PMF9_SODAK</name>
<feature type="compositionally biased region" description="Low complexity" evidence="7">
    <location>
        <begin position="91"/>
        <end position="103"/>
    </location>
</feature>
<comment type="subcellular location">
    <subcellularLocation>
        <location evidence="1">Nucleus</location>
    </subcellularLocation>
</comment>
<keyword evidence="5 9" id="KW-0269">Exonuclease</keyword>
<dbReference type="Proteomes" id="UP000272025">
    <property type="component" value="Unassembled WGS sequence"/>
</dbReference>
<evidence type="ECO:0000256" key="4">
    <source>
        <dbReference type="ARBA" id="ARBA00022801"/>
    </source>
</evidence>
<reference evidence="9 10" key="1">
    <citation type="journal article" date="2018" name="Mol. Ecol.">
        <title>The obligate alkalophilic soda-lake fungus Sodiomyces alkalinus has shifted to a protein diet.</title>
        <authorList>
            <person name="Grum-Grzhimaylo A.A."/>
            <person name="Falkoski D.L."/>
            <person name="van den Heuvel J."/>
            <person name="Valero-Jimenez C.A."/>
            <person name="Min B."/>
            <person name="Choi I.G."/>
            <person name="Lipzen A."/>
            <person name="Daum C.G."/>
            <person name="Aanen D.K."/>
            <person name="Tsang A."/>
            <person name="Henrissat B."/>
            <person name="Bilanenko E.N."/>
            <person name="de Vries R.P."/>
            <person name="van Kan J.A.L."/>
            <person name="Grigoriev I.V."/>
            <person name="Debets A.J.M."/>
        </authorList>
    </citation>
    <scope>NUCLEOTIDE SEQUENCE [LARGE SCALE GENOMIC DNA]</scope>
    <source>
        <strain evidence="9 10">F11</strain>
    </source>
</reference>
<dbReference type="PANTHER" id="PTHR12801">
    <property type="entry name" value="RNA EXONUCLEASE REXO1 / RECO3 FAMILY MEMBER-RELATED"/>
    <property type="match status" value="1"/>
</dbReference>
<dbReference type="Gene3D" id="3.30.420.10">
    <property type="entry name" value="Ribonuclease H-like superfamily/Ribonuclease H"/>
    <property type="match status" value="1"/>
</dbReference>
<feature type="region of interest" description="Disordered" evidence="7">
    <location>
        <begin position="83"/>
        <end position="139"/>
    </location>
</feature>
<dbReference type="GO" id="GO:0004527">
    <property type="term" value="F:exonuclease activity"/>
    <property type="evidence" value="ECO:0007669"/>
    <property type="project" value="UniProtKB-KW"/>
</dbReference>
<feature type="compositionally biased region" description="Low complexity" evidence="7">
    <location>
        <begin position="671"/>
        <end position="687"/>
    </location>
</feature>
<feature type="domain" description="Exonuclease" evidence="8">
    <location>
        <begin position="370"/>
        <end position="531"/>
    </location>
</feature>
<dbReference type="FunFam" id="3.30.420.10:FF:000019">
    <property type="entry name" value="RNA exonuclease NEF-sp"/>
    <property type="match status" value="1"/>
</dbReference>
<keyword evidence="6" id="KW-0539">Nucleus</keyword>